<keyword evidence="1" id="KW-1133">Transmembrane helix</keyword>
<gene>
    <name evidence="2" type="ORF">GV827_00365</name>
</gene>
<keyword evidence="1" id="KW-0812">Transmembrane</keyword>
<dbReference type="PANTHER" id="PTHR35519">
    <property type="entry name" value="MEMBRANE PROTEINS"/>
    <property type="match status" value="1"/>
</dbReference>
<dbReference type="PANTHER" id="PTHR35519:SF2">
    <property type="entry name" value="PH DOMAIN PROTEIN"/>
    <property type="match status" value="1"/>
</dbReference>
<dbReference type="Proteomes" id="UP000468591">
    <property type="component" value="Unassembled WGS sequence"/>
</dbReference>
<proteinExistence type="predicted"/>
<sequence length="125" mass="13570">MSHPTHPYAHDLRRLRKLATTMDNAYRLPVIGTRIGWDAILGLVPGIGDALAIAPSLYIMKEARRMGVSTGTLARMGANMGIDLAIGAIPLVGDIFDIGWRSKSRNVDLLEQHLVQQGAQPVSQT</sequence>
<evidence type="ECO:0000313" key="2">
    <source>
        <dbReference type="EMBL" id="NEK20854.1"/>
    </source>
</evidence>
<accession>A0A6P0C928</accession>
<reference evidence="2 3" key="1">
    <citation type="submission" date="2020-01" db="EMBL/GenBank/DDBJ databases">
        <title>Sulfitobacter sediminilitoris sp. nov., isolated from a tidal flat.</title>
        <authorList>
            <person name="Park S."/>
            <person name="Yoon J.-H."/>
        </authorList>
    </citation>
    <scope>NUCLEOTIDE SEQUENCE [LARGE SCALE GENOMIC DNA]</scope>
    <source>
        <strain evidence="2 3">JBTF-M27</strain>
    </source>
</reference>
<evidence type="ECO:0000256" key="1">
    <source>
        <dbReference type="SAM" id="Phobius"/>
    </source>
</evidence>
<dbReference type="AlphaFoldDB" id="A0A6P0C928"/>
<keyword evidence="1" id="KW-0472">Membrane</keyword>
<dbReference type="InterPro" id="IPR025187">
    <property type="entry name" value="DUF4112"/>
</dbReference>
<dbReference type="Pfam" id="PF13430">
    <property type="entry name" value="DUF4112"/>
    <property type="match status" value="1"/>
</dbReference>
<organism evidence="2 3">
    <name type="scientific">Sulfitobacter sediminilitoris</name>
    <dbReference type="NCBI Taxonomy" id="2698830"/>
    <lineage>
        <taxon>Bacteria</taxon>
        <taxon>Pseudomonadati</taxon>
        <taxon>Pseudomonadota</taxon>
        <taxon>Alphaproteobacteria</taxon>
        <taxon>Rhodobacterales</taxon>
        <taxon>Roseobacteraceae</taxon>
        <taxon>Sulfitobacter</taxon>
    </lineage>
</organism>
<evidence type="ECO:0000313" key="3">
    <source>
        <dbReference type="Proteomes" id="UP000468591"/>
    </source>
</evidence>
<name>A0A6P0C928_9RHOB</name>
<dbReference type="RefSeq" id="WP_164351714.1">
    <property type="nucleotide sequence ID" value="NZ_JAABNT010000001.1"/>
</dbReference>
<comment type="caution">
    <text evidence="2">The sequence shown here is derived from an EMBL/GenBank/DDBJ whole genome shotgun (WGS) entry which is preliminary data.</text>
</comment>
<protein>
    <submittedName>
        <fullName evidence="2">DUF4112 domain-containing protein</fullName>
    </submittedName>
</protein>
<keyword evidence="3" id="KW-1185">Reference proteome</keyword>
<dbReference type="EMBL" id="JAABNT010000001">
    <property type="protein sequence ID" value="NEK20854.1"/>
    <property type="molecule type" value="Genomic_DNA"/>
</dbReference>
<feature type="transmembrane region" description="Helical" evidence="1">
    <location>
        <begin position="39"/>
        <end position="60"/>
    </location>
</feature>